<name>A0ABQ8TRI8_PERAM</name>
<evidence type="ECO:0000313" key="1">
    <source>
        <dbReference type="EMBL" id="KAJ4449290.1"/>
    </source>
</evidence>
<reference evidence="1 2" key="1">
    <citation type="journal article" date="2022" name="Allergy">
        <title>Genome assembly and annotation of Periplaneta americana reveal a comprehensive cockroach allergen profile.</title>
        <authorList>
            <person name="Wang L."/>
            <person name="Xiong Q."/>
            <person name="Saelim N."/>
            <person name="Wang L."/>
            <person name="Nong W."/>
            <person name="Wan A.T."/>
            <person name="Shi M."/>
            <person name="Liu X."/>
            <person name="Cao Q."/>
            <person name="Hui J.H.L."/>
            <person name="Sookrung N."/>
            <person name="Leung T.F."/>
            <person name="Tungtrongchitr A."/>
            <person name="Tsui S.K.W."/>
        </authorList>
    </citation>
    <scope>NUCLEOTIDE SEQUENCE [LARGE SCALE GENOMIC DNA]</scope>
    <source>
        <strain evidence="1">PWHHKU_190912</strain>
    </source>
</reference>
<keyword evidence="2" id="KW-1185">Reference proteome</keyword>
<sequence length="81" mass="8631">MAGLCEGGNEPPSSLKAMKNGITTCEMNASFIMEDDGDWAPVQEKFGEVNMEDFVSVDNSLVTAEIRGVDNMIADLAATTV</sequence>
<comment type="caution">
    <text evidence="1">The sequence shown here is derived from an EMBL/GenBank/DDBJ whole genome shotgun (WGS) entry which is preliminary data.</text>
</comment>
<proteinExistence type="predicted"/>
<protein>
    <recommendedName>
        <fullName evidence="3">Per a allergen</fullName>
    </recommendedName>
</protein>
<organism evidence="1 2">
    <name type="scientific">Periplaneta americana</name>
    <name type="common">American cockroach</name>
    <name type="synonym">Blatta americana</name>
    <dbReference type="NCBI Taxonomy" id="6978"/>
    <lineage>
        <taxon>Eukaryota</taxon>
        <taxon>Metazoa</taxon>
        <taxon>Ecdysozoa</taxon>
        <taxon>Arthropoda</taxon>
        <taxon>Hexapoda</taxon>
        <taxon>Insecta</taxon>
        <taxon>Pterygota</taxon>
        <taxon>Neoptera</taxon>
        <taxon>Polyneoptera</taxon>
        <taxon>Dictyoptera</taxon>
        <taxon>Blattodea</taxon>
        <taxon>Blattoidea</taxon>
        <taxon>Blattidae</taxon>
        <taxon>Blattinae</taxon>
        <taxon>Periplaneta</taxon>
    </lineage>
</organism>
<evidence type="ECO:0008006" key="3">
    <source>
        <dbReference type="Google" id="ProtNLM"/>
    </source>
</evidence>
<gene>
    <name evidence="1" type="ORF">ANN_00688</name>
</gene>
<accession>A0ABQ8TRI8</accession>
<evidence type="ECO:0000313" key="2">
    <source>
        <dbReference type="Proteomes" id="UP001148838"/>
    </source>
</evidence>
<dbReference type="Proteomes" id="UP001148838">
    <property type="component" value="Unassembled WGS sequence"/>
</dbReference>
<dbReference type="EMBL" id="JAJSOF020000003">
    <property type="protein sequence ID" value="KAJ4449290.1"/>
    <property type="molecule type" value="Genomic_DNA"/>
</dbReference>